<reference evidence="5" key="1">
    <citation type="submission" date="2020-02" db="EMBL/GenBank/DDBJ databases">
        <authorList>
            <person name="Enbody D E."/>
            <person name="Pettersson E M."/>
        </authorList>
    </citation>
    <scope>NUCLEOTIDE SEQUENCE [LARGE SCALE GENOMIC DNA]</scope>
</reference>
<sequence>MLRALSPGVFIQTDKAVYKPGQEGEGAGETPCPGDGPGVRDRALLCTAWNREGLSRDVLEGYSGMSWEGLSWDILGGVILGSRGVIPGCPGGIILGYPGRGYPGVFWVGLSRDVLGGLSRGFLGWVIPGSPGMPITGTGQCQARCAVLLGAGQGSGWVSLPLPTGNALPCDEGTPPSLFPFPVKFRVVSLDKDLIPSSQKALIPVCPQDPSGNRIAQWRELSPRQGIVDLSLPLASEPALGTYTISVGGKRHSFSVEEYGTGLWGRGTPPPQQVPTPCSHPGDVLAVLGVTPPYTYGKPVRGKVQADLCLRQSLWAHGIEKICTRVMGQVSVAGAGLSLQGLLPGNAADGMDFPSRRRRTAAFPQRFRWLSVQPGLGHFQGWSSSSLSLELPIGLELAPMARLLVYVLLPNGEMVADSTELSVAKCFPNQVQMAFSEARALPGAALRLQLGAAPGSLCAVRAVDRSVLLLKPEAELNAEAVSAGPHCLNSSTPTASRMNHYVTGWTPRGDPTSYSRQLPRGLGDLRTPSPCGLAPAVSQQCHSGHATSRAGVASRCSPCRESGSAEMMVTVPDAITEWEAGMFCTAPQGLGLSPAVTLTAFQPFFVELALPYAVVRHESFTLRATVFNYLRQCLRVSGDRQGPGQCQGPRELCQGGCVCADEAKTFQWGVRATSLGRVNITVSTEALSSTEPCGNELSLVPAQGRVDTVIKPLLVQVRGLGRRKMGFGSRVQTALGEHWMMCPPGTGDILGNALQNLDRLLAMPYGCGEQNMVRFAPNIYIQQYLEKTGQLLPDVRAKAQGFLQSGYQRELLYKHDDGSYSAFGKSDSSGNTWLTAFVLKSFGQARAYMAIEERHITDALRWLQQRQRKSGCFRRVGKLFQNTLQGGVSDELSLSAYVTAAMLELGLPTLVRMDPSPRGLVGWGQLLGQRLAIPGHQRELGTALELSWAAAPSAEVEMTAYVLLAYLSQPSMSPADLGTASRIVRWLCKQQNPYGGFASTQDTVVALQALAKYAALTYGSNGDVTVTVTSPTGTLQDFVLDSSNRLVLQQAALPELPGTYGLRARGQGCALQPGREGIPKPTLGLCPCRYSGERPATNMVVIEAKLPSGYSPDKKSTVEVRSPLPPFGIPHPTGPCLGAIGRGGTPEEKTFSFQAQQDFLVSNLQPATVSLYDYYETGEPCRAGKEGREWGQRSPSWSHAPIVGDLLGRAWGRGQGLALAACPGVQAGGAGDAVPL</sequence>
<reference evidence="5" key="3">
    <citation type="submission" date="2025-09" db="UniProtKB">
        <authorList>
            <consortium name="Ensembl"/>
        </authorList>
    </citation>
    <scope>IDENTIFICATION</scope>
</reference>
<protein>
    <submittedName>
        <fullName evidence="5">Uncharacterized protein</fullName>
    </submittedName>
</protein>
<comment type="similarity">
    <text evidence="1">Belongs to the protease inhibitor I39 (alpha-2-macroglobulin) family.</text>
</comment>
<evidence type="ECO:0000313" key="5">
    <source>
        <dbReference type="Ensembl" id="ENSCPVP00000016913.2"/>
    </source>
</evidence>
<dbReference type="InterPro" id="IPR019742">
    <property type="entry name" value="MacrogloblnA2_CS"/>
</dbReference>
<dbReference type="InterPro" id="IPR009048">
    <property type="entry name" value="A-macroglobulin_rcpt-bd"/>
</dbReference>
<dbReference type="GO" id="GO:0004867">
    <property type="term" value="F:serine-type endopeptidase inhibitor activity"/>
    <property type="evidence" value="ECO:0007669"/>
    <property type="project" value="UniProtKB-KW"/>
</dbReference>
<dbReference type="SMART" id="SM01360">
    <property type="entry name" value="A2M"/>
    <property type="match status" value="1"/>
</dbReference>
<dbReference type="GO" id="GO:0005615">
    <property type="term" value="C:extracellular space"/>
    <property type="evidence" value="ECO:0007669"/>
    <property type="project" value="InterPro"/>
</dbReference>
<reference evidence="5" key="2">
    <citation type="submission" date="2025-08" db="UniProtKB">
        <authorList>
            <consortium name="Ensembl"/>
        </authorList>
    </citation>
    <scope>IDENTIFICATION</scope>
</reference>
<dbReference type="Pfam" id="PF00207">
    <property type="entry name" value="A2M"/>
    <property type="match status" value="1"/>
</dbReference>
<dbReference type="InterPro" id="IPR013783">
    <property type="entry name" value="Ig-like_fold"/>
</dbReference>
<evidence type="ECO:0000256" key="1">
    <source>
        <dbReference type="ARBA" id="ARBA00010952"/>
    </source>
</evidence>
<name>A0A8C3NEL3_GEOPR</name>
<dbReference type="AlphaFoldDB" id="A0A8C3NEL3"/>
<dbReference type="InterPro" id="IPR001599">
    <property type="entry name" value="Macroglobln_a2"/>
</dbReference>
<dbReference type="InterPro" id="IPR014756">
    <property type="entry name" value="Ig_E-set"/>
</dbReference>
<accession>A0A8U8C5R3</accession>
<dbReference type="Pfam" id="PF07703">
    <property type="entry name" value="A2M_BRD"/>
    <property type="match status" value="1"/>
</dbReference>
<keyword evidence="4" id="KW-1015">Disulfide bond</keyword>
<dbReference type="SMART" id="SM01419">
    <property type="entry name" value="Thiol-ester_cl"/>
    <property type="match status" value="1"/>
</dbReference>
<evidence type="ECO:0000313" key="6">
    <source>
        <dbReference type="Proteomes" id="UP000694382"/>
    </source>
</evidence>
<dbReference type="InterPro" id="IPR047565">
    <property type="entry name" value="Alpha-macroglob_thiol-ester_cl"/>
</dbReference>
<dbReference type="InterPro" id="IPR036595">
    <property type="entry name" value="A-macroglobulin_rcpt-bd_sf"/>
</dbReference>
<dbReference type="Gene3D" id="2.60.40.1930">
    <property type="match status" value="2"/>
</dbReference>
<dbReference type="CDD" id="cd02897">
    <property type="entry name" value="A2M_2"/>
    <property type="match status" value="1"/>
</dbReference>
<dbReference type="Ensembl" id="ENSCPVT00000017670.2">
    <property type="protein sequence ID" value="ENSCPVP00000016913.2"/>
    <property type="gene ID" value="ENSCPVG00000012303.2"/>
</dbReference>
<dbReference type="Proteomes" id="UP000694382">
    <property type="component" value="Chromosome 27"/>
</dbReference>
<dbReference type="InterPro" id="IPR050473">
    <property type="entry name" value="A2M/Complement_sys"/>
</dbReference>
<dbReference type="PANTHER" id="PTHR11412:SF185">
    <property type="entry name" value="ALPHA-2-MACROGLOBULIN-LIKE PROTEIN 1"/>
    <property type="match status" value="1"/>
</dbReference>
<evidence type="ECO:0000256" key="3">
    <source>
        <dbReference type="ARBA" id="ARBA00022900"/>
    </source>
</evidence>
<dbReference type="SMART" id="SM01361">
    <property type="entry name" value="A2M_recep"/>
    <property type="match status" value="1"/>
</dbReference>
<dbReference type="InterPro" id="IPR041813">
    <property type="entry name" value="A2M_TED"/>
</dbReference>
<dbReference type="SUPFAM" id="SSF81296">
    <property type="entry name" value="E set domains"/>
    <property type="match status" value="1"/>
</dbReference>
<dbReference type="Pfam" id="PF07678">
    <property type="entry name" value="TED_complement"/>
    <property type="match status" value="2"/>
</dbReference>
<keyword evidence="3" id="KW-0722">Serine protease inhibitor</keyword>
<dbReference type="Gene3D" id="2.60.40.690">
    <property type="entry name" value="Alpha-macroglobulin, receptor-binding domain"/>
    <property type="match status" value="2"/>
</dbReference>
<dbReference type="InterPro" id="IPR011625">
    <property type="entry name" value="A2M_N_BRD"/>
</dbReference>
<dbReference type="SUPFAM" id="SSF48239">
    <property type="entry name" value="Terpenoid cyclases/Protein prenyltransferases"/>
    <property type="match status" value="1"/>
</dbReference>
<dbReference type="SUPFAM" id="SSF49410">
    <property type="entry name" value="Alpha-macroglobulin receptor domain"/>
    <property type="match status" value="1"/>
</dbReference>
<dbReference type="Gene3D" id="2.20.130.20">
    <property type="match status" value="1"/>
</dbReference>
<dbReference type="Gene3D" id="1.50.10.20">
    <property type="match status" value="2"/>
</dbReference>
<proteinExistence type="inferred from homology"/>
<dbReference type="PANTHER" id="PTHR11412">
    <property type="entry name" value="MACROGLOBULIN / COMPLEMENT"/>
    <property type="match status" value="1"/>
</dbReference>
<organism evidence="5 6">
    <name type="scientific">Geospiza parvula</name>
    <name type="common">Small tree-finch</name>
    <name type="synonym">Camarhynchus parvulus</name>
    <dbReference type="NCBI Taxonomy" id="87175"/>
    <lineage>
        <taxon>Eukaryota</taxon>
        <taxon>Metazoa</taxon>
        <taxon>Chordata</taxon>
        <taxon>Craniata</taxon>
        <taxon>Vertebrata</taxon>
        <taxon>Euteleostomi</taxon>
        <taxon>Archelosauria</taxon>
        <taxon>Archosauria</taxon>
        <taxon>Dinosauria</taxon>
        <taxon>Saurischia</taxon>
        <taxon>Theropoda</taxon>
        <taxon>Coelurosauria</taxon>
        <taxon>Aves</taxon>
        <taxon>Neognathae</taxon>
        <taxon>Neoaves</taxon>
        <taxon>Telluraves</taxon>
        <taxon>Australaves</taxon>
        <taxon>Passeriformes</taxon>
        <taxon>Thraupidae</taxon>
        <taxon>Camarhynchus</taxon>
    </lineage>
</organism>
<evidence type="ECO:0000256" key="4">
    <source>
        <dbReference type="ARBA" id="ARBA00023157"/>
    </source>
</evidence>
<dbReference type="Pfam" id="PF07677">
    <property type="entry name" value="A2M_recep"/>
    <property type="match status" value="1"/>
</dbReference>
<dbReference type="InterPro" id="IPR008930">
    <property type="entry name" value="Terpenoid_cyclase/PrenylTrfase"/>
</dbReference>
<evidence type="ECO:0000256" key="2">
    <source>
        <dbReference type="ARBA" id="ARBA00022690"/>
    </source>
</evidence>
<keyword evidence="6" id="KW-1185">Reference proteome</keyword>
<dbReference type="InterPro" id="IPR011626">
    <property type="entry name" value="Alpha-macroglobulin_TED"/>
</dbReference>
<keyword evidence="2" id="KW-0646">Protease inhibitor</keyword>
<dbReference type="PROSITE" id="PS00477">
    <property type="entry name" value="ALPHA_2_MACROGLOBULIN"/>
    <property type="match status" value="1"/>
</dbReference>
<dbReference type="Gene3D" id="2.60.40.10">
    <property type="entry name" value="Immunoglobulins"/>
    <property type="match status" value="1"/>
</dbReference>
<accession>A0A8C3NEL3</accession>
<dbReference type="Gene3D" id="2.60.120.1540">
    <property type="match status" value="1"/>
</dbReference>
<dbReference type="SMART" id="SM01359">
    <property type="entry name" value="A2M_N_2"/>
    <property type="match status" value="1"/>
</dbReference>